<evidence type="ECO:0000259" key="10">
    <source>
        <dbReference type="Pfam" id="PF25975"/>
    </source>
</evidence>
<dbReference type="InterPro" id="IPR058790">
    <property type="entry name" value="BSH_CusB"/>
</dbReference>
<feature type="domain" description="Heavy metal binding" evidence="6">
    <location>
        <begin position="49"/>
        <end position="75"/>
    </location>
</feature>
<keyword evidence="2" id="KW-0813">Transport</keyword>
<dbReference type="Gene3D" id="6.10.140.730">
    <property type="match status" value="1"/>
</dbReference>
<sequence>MKQKARLTLYLLLPLLAGAAGFWLGRQQEHGTPAASPQSVTDRERQILYWYDPMSPATRFDKPGKSPFMDMDLVPRYASETDNNEGVIISARQQQNLGIRTAKVTRQPAKMRFSASGTIATDQQHIEVIPALTSGVVEKLYVSAPQQWVKKGQALAQIWHPQWAAAQQEYLAVRRLGDASLSAAARQRLALQFMPPDLIREAERRGTPQLRITVRAPYDGYINQLGVRKGAQVSAGQSLFELATLDPVWLVIDYAENQASLLSRGSSITATSLSWPGEQFHGRVSELLPDLASATRTLQARVVMENPHHQLKPGMYLSVGLAEATAMPAVLTMPEEALIITGSSNQVLVSEGEGHFHPVTVTTGFTQDGKVEILSGLDEGAEVVTSGQFLIDSEASLRSALPQMSSASASPPSATPTYATRGVIKAINTDSITIAHQPVAELNWAAMTMDFIIDSGQKQSLTTGQQVMFSFTLGDEGARITSIMPVRDTRGQP</sequence>
<reference evidence="11 12" key="1">
    <citation type="submission" date="2014-02" db="EMBL/GenBank/DDBJ databases">
        <title>Draft genome of Erwinia mallotivora strain BT-MARDI, a papaya dieback pathogen.</title>
        <authorList>
            <person name="Redzuan R."/>
            <person name="Abu Bakar N."/>
            <person name="Badrun R."/>
            <person name="Mohd Raih M.F."/>
            <person name="Rozano L."/>
            <person name="Mat Amin N."/>
        </authorList>
    </citation>
    <scope>NUCLEOTIDE SEQUENCE [LARGE SCALE GENOMIC DNA]</scope>
    <source>
        <strain evidence="11 12">BT-MARDI</strain>
    </source>
</reference>
<dbReference type="InterPro" id="IPR058649">
    <property type="entry name" value="CzcB_C"/>
</dbReference>
<dbReference type="InterPro" id="IPR045800">
    <property type="entry name" value="HMBD"/>
</dbReference>
<organism evidence="11 12">
    <name type="scientific">Erwinia mallotivora</name>
    <dbReference type="NCBI Taxonomy" id="69222"/>
    <lineage>
        <taxon>Bacteria</taxon>
        <taxon>Pseudomonadati</taxon>
        <taxon>Pseudomonadota</taxon>
        <taxon>Gammaproteobacteria</taxon>
        <taxon>Enterobacterales</taxon>
        <taxon>Erwiniaceae</taxon>
        <taxon>Erwinia</taxon>
    </lineage>
</organism>
<feature type="domain" description="CusB-like beta-barrel" evidence="9">
    <location>
        <begin position="247"/>
        <end position="324"/>
    </location>
</feature>
<dbReference type="SUPFAM" id="SSF111369">
    <property type="entry name" value="HlyD-like secretion proteins"/>
    <property type="match status" value="1"/>
</dbReference>
<dbReference type="GO" id="GO:0015679">
    <property type="term" value="P:plasma membrane copper ion transport"/>
    <property type="evidence" value="ECO:0007669"/>
    <property type="project" value="TreeGrafter"/>
</dbReference>
<dbReference type="Pfam" id="PF19335">
    <property type="entry name" value="HMBD"/>
    <property type="match status" value="1"/>
</dbReference>
<keyword evidence="12" id="KW-1185">Reference proteome</keyword>
<dbReference type="PANTHER" id="PTHR30097">
    <property type="entry name" value="CATION EFFLUX SYSTEM PROTEIN CUSB"/>
    <property type="match status" value="1"/>
</dbReference>
<dbReference type="GO" id="GO:0016020">
    <property type="term" value="C:membrane"/>
    <property type="evidence" value="ECO:0007669"/>
    <property type="project" value="InterPro"/>
</dbReference>
<dbReference type="Proteomes" id="UP000019918">
    <property type="component" value="Unassembled WGS sequence"/>
</dbReference>
<keyword evidence="3 5" id="KW-0732">Signal</keyword>
<dbReference type="GO" id="GO:0046914">
    <property type="term" value="F:transition metal ion binding"/>
    <property type="evidence" value="ECO:0007669"/>
    <property type="project" value="TreeGrafter"/>
</dbReference>
<dbReference type="InterPro" id="IPR058791">
    <property type="entry name" value="3HB_CusB"/>
</dbReference>
<dbReference type="InterPro" id="IPR021647">
    <property type="entry name" value="CusF_Ec"/>
</dbReference>
<dbReference type="GO" id="GO:0030288">
    <property type="term" value="C:outer membrane-bounded periplasmic space"/>
    <property type="evidence" value="ECO:0007669"/>
    <property type="project" value="TreeGrafter"/>
</dbReference>
<dbReference type="FunFam" id="2.40.420.20:FF:000003">
    <property type="entry name" value="Cation efflux system protein cusB"/>
    <property type="match status" value="1"/>
</dbReference>
<dbReference type="RefSeq" id="WP_034935977.1">
    <property type="nucleotide sequence ID" value="NZ_JFHN01000037.1"/>
</dbReference>
<evidence type="ECO:0000313" key="12">
    <source>
        <dbReference type="Proteomes" id="UP000019918"/>
    </source>
</evidence>
<evidence type="ECO:0000256" key="4">
    <source>
        <dbReference type="ARBA" id="ARBA00023065"/>
    </source>
</evidence>
<dbReference type="GO" id="GO:0060003">
    <property type="term" value="P:copper ion export"/>
    <property type="evidence" value="ECO:0007669"/>
    <property type="project" value="TreeGrafter"/>
</dbReference>
<evidence type="ECO:0000256" key="2">
    <source>
        <dbReference type="ARBA" id="ARBA00022448"/>
    </source>
</evidence>
<evidence type="ECO:0000313" key="11">
    <source>
        <dbReference type="EMBL" id="EXU76099.1"/>
    </source>
</evidence>
<dbReference type="InterPro" id="IPR042230">
    <property type="entry name" value="CusF_sf"/>
</dbReference>
<dbReference type="Gene3D" id="2.40.30.170">
    <property type="match status" value="1"/>
</dbReference>
<accession>A0A014MDG3</accession>
<dbReference type="InterPro" id="IPR051909">
    <property type="entry name" value="MFP_Cation_Efflux"/>
</dbReference>
<dbReference type="InterPro" id="IPR058792">
    <property type="entry name" value="Beta-barrel_RND_2"/>
</dbReference>
<dbReference type="PATRIC" id="fig|69222.5.peg.1583"/>
<evidence type="ECO:0000259" key="7">
    <source>
        <dbReference type="Pfam" id="PF25869"/>
    </source>
</evidence>
<dbReference type="Pfam" id="PF25869">
    <property type="entry name" value="3HB_CusB"/>
    <property type="match status" value="1"/>
</dbReference>
<evidence type="ECO:0000256" key="3">
    <source>
        <dbReference type="ARBA" id="ARBA00022729"/>
    </source>
</evidence>
<feature type="chain" id="PRO_5001472162" evidence="5">
    <location>
        <begin position="20"/>
        <end position="493"/>
    </location>
</feature>
<evidence type="ECO:0000256" key="1">
    <source>
        <dbReference type="ARBA" id="ARBA00009477"/>
    </source>
</evidence>
<feature type="signal peptide" evidence="5">
    <location>
        <begin position="1"/>
        <end position="19"/>
    </location>
</feature>
<dbReference type="NCBIfam" id="TIGR01730">
    <property type="entry name" value="RND_mfp"/>
    <property type="match status" value="1"/>
</dbReference>
<dbReference type="Pfam" id="PF25954">
    <property type="entry name" value="Beta-barrel_RND_2"/>
    <property type="match status" value="1"/>
</dbReference>
<dbReference type="InterPro" id="IPR006143">
    <property type="entry name" value="RND_pump_MFP"/>
</dbReference>
<name>A0A014MDG3_9GAMM</name>
<keyword evidence="4" id="KW-0406">Ion transport</keyword>
<comment type="similarity">
    <text evidence="1">Belongs to the membrane fusion protein (MFP) (TC 8.A.1) family.</text>
</comment>
<feature type="domain" description="CzcB-like C-terminal circularly permuted SH3-like" evidence="10">
    <location>
        <begin position="334"/>
        <end position="391"/>
    </location>
</feature>
<comment type="caution">
    <text evidence="11">The sequence shown here is derived from an EMBL/GenBank/DDBJ whole genome shotgun (WGS) entry which is preliminary data.</text>
</comment>
<dbReference type="AlphaFoldDB" id="A0A014MDG3"/>
<dbReference type="Gene3D" id="2.40.420.20">
    <property type="match status" value="1"/>
</dbReference>
<evidence type="ECO:0000259" key="6">
    <source>
        <dbReference type="Pfam" id="PF19335"/>
    </source>
</evidence>
<dbReference type="Pfam" id="PF25975">
    <property type="entry name" value="CzcB_C"/>
    <property type="match status" value="1"/>
</dbReference>
<dbReference type="EMBL" id="JFHN01000037">
    <property type="protein sequence ID" value="EXU76099.1"/>
    <property type="molecule type" value="Genomic_DNA"/>
</dbReference>
<evidence type="ECO:0000259" key="8">
    <source>
        <dbReference type="Pfam" id="PF25919"/>
    </source>
</evidence>
<dbReference type="Pfam" id="PF25919">
    <property type="entry name" value="BSH_CusB"/>
    <property type="match status" value="1"/>
</dbReference>
<protein>
    <submittedName>
        <fullName evidence="11">Cobalt transporter</fullName>
    </submittedName>
</protein>
<evidence type="ECO:0000256" key="5">
    <source>
        <dbReference type="SAM" id="SignalP"/>
    </source>
</evidence>
<proteinExistence type="inferred from homology"/>
<dbReference type="GO" id="GO:0022857">
    <property type="term" value="F:transmembrane transporter activity"/>
    <property type="evidence" value="ECO:0007669"/>
    <property type="project" value="InterPro"/>
</dbReference>
<dbReference type="FunFam" id="2.40.30.170:FF:000010">
    <property type="entry name" value="Efflux RND transporter periplasmic adaptor subunit"/>
    <property type="match status" value="1"/>
</dbReference>
<feature type="domain" description="CusB-like barrel-sandwich hybrid" evidence="8">
    <location>
        <begin position="127"/>
        <end position="242"/>
    </location>
</feature>
<dbReference type="Pfam" id="PF11604">
    <property type="entry name" value="CusF_Ec"/>
    <property type="match status" value="1"/>
</dbReference>
<dbReference type="PANTHER" id="PTHR30097:SF15">
    <property type="entry name" value="CATION EFFLUX SYSTEM PROTEIN CUSB"/>
    <property type="match status" value="1"/>
</dbReference>
<dbReference type="Gene3D" id="2.40.50.320">
    <property type="entry name" value="Copper binding periplasmic protein CusF"/>
    <property type="match status" value="1"/>
</dbReference>
<evidence type="ECO:0000259" key="9">
    <source>
        <dbReference type="Pfam" id="PF25954"/>
    </source>
</evidence>
<dbReference type="OrthoDB" id="9806939at2"/>
<gene>
    <name evidence="11" type="ORF">BG55_07700</name>
</gene>
<feature type="domain" description="CusB-like three alpha-helical bundle" evidence="7">
    <location>
        <begin position="162"/>
        <end position="209"/>
    </location>
</feature>
<dbReference type="STRING" id="69222.BG55_07700"/>